<dbReference type="SUPFAM" id="SSF53448">
    <property type="entry name" value="Nucleotide-diphospho-sugar transferases"/>
    <property type="match status" value="1"/>
</dbReference>
<dbReference type="InterPro" id="IPR013482">
    <property type="entry name" value="Molybde_CF_guanTrfase"/>
</dbReference>
<dbReference type="PANTHER" id="PTHR19136:SF81">
    <property type="entry name" value="MOLYBDENUM COFACTOR GUANYLYLTRANSFERASE"/>
    <property type="match status" value="1"/>
</dbReference>
<evidence type="ECO:0000256" key="7">
    <source>
        <dbReference type="ARBA" id="ARBA00023150"/>
    </source>
</evidence>
<dbReference type="GO" id="GO:0005525">
    <property type="term" value="F:GTP binding"/>
    <property type="evidence" value="ECO:0007669"/>
    <property type="project" value="UniProtKB-UniRule"/>
</dbReference>
<proteinExistence type="inferred from homology"/>
<name>A0A916RFM2_9HYPH</name>
<dbReference type="PANTHER" id="PTHR19136">
    <property type="entry name" value="MOLYBDENUM COFACTOR GUANYLYLTRANSFERASE"/>
    <property type="match status" value="1"/>
</dbReference>
<comment type="function">
    <text evidence="8">Transfers a GMP moiety from GTP to Mo-molybdopterin (Mo-MPT) cofactor (Moco or molybdenum cofactor) to form Mo-molybdopterin guanine dinucleotide (Mo-MGD) cofactor.</text>
</comment>
<dbReference type="AlphaFoldDB" id="A0A916RFM2"/>
<comment type="domain">
    <text evidence="8">The N-terminal domain determines nucleotide recognition and specific binding, while the C-terminal domain determines the specific binding to the target protein.</text>
</comment>
<comment type="catalytic activity">
    <reaction evidence="8">
        <text>Mo-molybdopterin + GTP + H(+) = Mo-molybdopterin guanine dinucleotide + diphosphate</text>
        <dbReference type="Rhea" id="RHEA:34243"/>
        <dbReference type="ChEBI" id="CHEBI:15378"/>
        <dbReference type="ChEBI" id="CHEBI:33019"/>
        <dbReference type="ChEBI" id="CHEBI:37565"/>
        <dbReference type="ChEBI" id="CHEBI:71302"/>
        <dbReference type="ChEBI" id="CHEBI:71310"/>
        <dbReference type="EC" id="2.7.7.77"/>
    </reaction>
</comment>
<evidence type="ECO:0000256" key="3">
    <source>
        <dbReference type="ARBA" id="ARBA00022723"/>
    </source>
</evidence>
<organism evidence="10 11">
    <name type="scientific">Pelagibacterium lentulum</name>
    <dbReference type="NCBI Taxonomy" id="2029865"/>
    <lineage>
        <taxon>Bacteria</taxon>
        <taxon>Pseudomonadati</taxon>
        <taxon>Pseudomonadota</taxon>
        <taxon>Alphaproteobacteria</taxon>
        <taxon>Hyphomicrobiales</taxon>
        <taxon>Devosiaceae</taxon>
        <taxon>Pelagibacterium</taxon>
    </lineage>
</organism>
<dbReference type="GO" id="GO:1902758">
    <property type="term" value="P:bis(molybdopterin guanine dinucleotide)molybdenum biosynthetic process"/>
    <property type="evidence" value="ECO:0007669"/>
    <property type="project" value="TreeGrafter"/>
</dbReference>
<keyword evidence="2 8" id="KW-0808">Transferase</keyword>
<keyword evidence="4 8" id="KW-0547">Nucleotide-binding</keyword>
<dbReference type="GO" id="GO:0061603">
    <property type="term" value="F:molybdenum cofactor guanylyltransferase activity"/>
    <property type="evidence" value="ECO:0007669"/>
    <property type="project" value="UniProtKB-EC"/>
</dbReference>
<evidence type="ECO:0000313" key="11">
    <source>
        <dbReference type="Proteomes" id="UP000596977"/>
    </source>
</evidence>
<dbReference type="GO" id="GO:0046872">
    <property type="term" value="F:metal ion binding"/>
    <property type="evidence" value="ECO:0007669"/>
    <property type="project" value="UniProtKB-KW"/>
</dbReference>
<evidence type="ECO:0000256" key="8">
    <source>
        <dbReference type="HAMAP-Rule" id="MF_00316"/>
    </source>
</evidence>
<comment type="cofactor">
    <cofactor evidence="8">
        <name>Mg(2+)</name>
        <dbReference type="ChEBI" id="CHEBI:18420"/>
    </cofactor>
</comment>
<feature type="binding site" evidence="8">
    <location>
        <position position="107"/>
    </location>
    <ligand>
        <name>Mg(2+)</name>
        <dbReference type="ChEBI" id="CHEBI:18420"/>
    </ligand>
</feature>
<comment type="subunit">
    <text evidence="8">Monomer.</text>
</comment>
<comment type="caution">
    <text evidence="10">The sequence shown here is derived from an EMBL/GenBank/DDBJ whole genome shotgun (WGS) entry which is preliminary data.</text>
</comment>
<dbReference type="EC" id="2.7.7.77" evidence="8"/>
<comment type="caution">
    <text evidence="8">Lacks conserved residue(s) required for the propagation of feature annotation.</text>
</comment>
<feature type="binding site" evidence="8">
    <location>
        <position position="73"/>
    </location>
    <ligand>
        <name>GTP</name>
        <dbReference type="ChEBI" id="CHEBI:37565"/>
    </ligand>
</feature>
<reference evidence="10 11" key="1">
    <citation type="journal article" date="2014" name="Int. J. Syst. Evol. Microbiol.">
        <title>Complete genome sequence of Corynebacterium casei LMG S-19264T (=DSM 44701T), isolated from a smear-ripened cheese.</title>
        <authorList>
            <consortium name="US DOE Joint Genome Institute (JGI-PGF)"/>
            <person name="Walter F."/>
            <person name="Albersmeier A."/>
            <person name="Kalinowski J."/>
            <person name="Ruckert C."/>
        </authorList>
    </citation>
    <scope>NUCLEOTIDE SEQUENCE [LARGE SCALE GENOMIC DNA]</scope>
    <source>
        <strain evidence="10 11">CGMCC 1.15896</strain>
    </source>
</reference>
<keyword evidence="6 8" id="KW-0342">GTP-binding</keyword>
<evidence type="ECO:0000256" key="4">
    <source>
        <dbReference type="ARBA" id="ARBA00022741"/>
    </source>
</evidence>
<feature type="binding site" evidence="8">
    <location>
        <begin position="12"/>
        <end position="14"/>
    </location>
    <ligand>
        <name>GTP</name>
        <dbReference type="ChEBI" id="CHEBI:37565"/>
    </ligand>
</feature>
<accession>A0A916RFM2</accession>
<dbReference type="Proteomes" id="UP000596977">
    <property type="component" value="Unassembled WGS sequence"/>
</dbReference>
<comment type="subcellular location">
    <subcellularLocation>
        <location evidence="8">Cytoplasm</location>
    </subcellularLocation>
</comment>
<dbReference type="CDD" id="cd02503">
    <property type="entry name" value="MobA"/>
    <property type="match status" value="1"/>
</dbReference>
<dbReference type="GO" id="GO:0005737">
    <property type="term" value="C:cytoplasm"/>
    <property type="evidence" value="ECO:0007669"/>
    <property type="project" value="UniProtKB-SubCell"/>
</dbReference>
<evidence type="ECO:0000259" key="9">
    <source>
        <dbReference type="Pfam" id="PF12804"/>
    </source>
</evidence>
<feature type="binding site" evidence="8">
    <location>
        <position position="107"/>
    </location>
    <ligand>
        <name>GTP</name>
        <dbReference type="ChEBI" id="CHEBI:37565"/>
    </ligand>
</feature>
<keyword evidence="10" id="KW-0548">Nucleotidyltransferase</keyword>
<dbReference type="Gene3D" id="3.90.550.10">
    <property type="entry name" value="Spore Coat Polysaccharide Biosynthesis Protein SpsA, Chain A"/>
    <property type="match status" value="1"/>
</dbReference>
<keyword evidence="7 8" id="KW-0501">Molybdenum cofactor biosynthesis</keyword>
<dbReference type="Pfam" id="PF12804">
    <property type="entry name" value="NTP_transf_3"/>
    <property type="match status" value="1"/>
</dbReference>
<sequence>MTASSRIVGLVLAGGKGSRLGGVDKALLRLEGVSLANRVIARLRPQCETILLSVAQATDEAPFRQYSVSVLPDRSDGPAGPAAALWAGLCWAKANAPDAAILTVTVDCPFTPLDFAQRSLDAIGDSGCVAGAYEGQIYPTHALWQIEALETVLDGQMSSDKGPSLFALLEKAKGRSVDYRAYAHFNPFQGINTVADLLSASAGIRNFTGQHTSF</sequence>
<keyword evidence="5 8" id="KW-0460">Magnesium</keyword>
<dbReference type="HAMAP" id="MF_00316">
    <property type="entry name" value="MobA"/>
    <property type="match status" value="1"/>
</dbReference>
<keyword evidence="11" id="KW-1185">Reference proteome</keyword>
<evidence type="ECO:0000256" key="2">
    <source>
        <dbReference type="ARBA" id="ARBA00022679"/>
    </source>
</evidence>
<dbReference type="InterPro" id="IPR025877">
    <property type="entry name" value="MobA-like_NTP_Trfase"/>
</dbReference>
<evidence type="ECO:0000256" key="5">
    <source>
        <dbReference type="ARBA" id="ARBA00022842"/>
    </source>
</evidence>
<evidence type="ECO:0000313" key="10">
    <source>
        <dbReference type="EMBL" id="GGA51910.1"/>
    </source>
</evidence>
<evidence type="ECO:0000256" key="1">
    <source>
        <dbReference type="ARBA" id="ARBA00022490"/>
    </source>
</evidence>
<gene>
    <name evidence="8 10" type="primary">mobA</name>
    <name evidence="10" type="ORF">GCM10011499_22450</name>
</gene>
<keyword evidence="1 8" id="KW-0963">Cytoplasm</keyword>
<dbReference type="EMBL" id="BMKB01000003">
    <property type="protein sequence ID" value="GGA51910.1"/>
    <property type="molecule type" value="Genomic_DNA"/>
</dbReference>
<protein>
    <recommendedName>
        <fullName evidence="8">Molybdenum cofactor guanylyltransferase</fullName>
        <shortName evidence="8">MoCo guanylyltransferase</shortName>
        <ecNumber evidence="8">2.7.7.77</ecNumber>
    </recommendedName>
    <alternativeName>
        <fullName evidence="8">GTP:molybdopterin guanylyltransferase</fullName>
    </alternativeName>
    <alternativeName>
        <fullName evidence="8">Mo-MPT guanylyltransferase</fullName>
    </alternativeName>
    <alternativeName>
        <fullName evidence="8">Molybdopterin guanylyltransferase</fullName>
    </alternativeName>
    <alternativeName>
        <fullName evidence="8">Molybdopterin-guanine dinucleotide synthase</fullName>
        <shortName evidence="8">MGD synthase</shortName>
    </alternativeName>
</protein>
<comment type="similarity">
    <text evidence="8">Belongs to the MobA family.</text>
</comment>
<feature type="binding site" evidence="8">
    <location>
        <position position="25"/>
    </location>
    <ligand>
        <name>GTP</name>
        <dbReference type="ChEBI" id="CHEBI:37565"/>
    </ligand>
</feature>
<feature type="domain" description="MobA-like NTP transferase" evidence="9">
    <location>
        <begin position="9"/>
        <end position="153"/>
    </location>
</feature>
<evidence type="ECO:0000256" key="6">
    <source>
        <dbReference type="ARBA" id="ARBA00023134"/>
    </source>
</evidence>
<keyword evidence="3 8" id="KW-0479">Metal-binding</keyword>
<dbReference type="RefSeq" id="WP_164734851.1">
    <property type="nucleotide sequence ID" value="NZ_BMKB01000003.1"/>
</dbReference>
<dbReference type="InterPro" id="IPR029044">
    <property type="entry name" value="Nucleotide-diphossugar_trans"/>
</dbReference>